<dbReference type="RefSeq" id="XP_022775117.1">
    <property type="nucleotide sequence ID" value="XM_022919382.1"/>
</dbReference>
<dbReference type="Gene3D" id="1.25.40.420">
    <property type="match status" value="1"/>
</dbReference>
<dbReference type="GO" id="GO:0009751">
    <property type="term" value="P:response to salicylic acid"/>
    <property type="evidence" value="ECO:0007669"/>
    <property type="project" value="UniProtKB-ARBA"/>
</dbReference>
<dbReference type="InterPro" id="IPR044513">
    <property type="entry name" value="BT1/2/3/4/5"/>
</dbReference>
<name>A0A6P6BDD3_DURZI</name>
<dbReference type="SUPFAM" id="SSF57933">
    <property type="entry name" value="TAZ domain"/>
    <property type="match status" value="1"/>
</dbReference>
<dbReference type="Gene3D" id="3.30.710.10">
    <property type="entry name" value="Potassium Channel Kv1.1, Chain A"/>
    <property type="match status" value="1"/>
</dbReference>
<organism evidence="9 10">
    <name type="scientific">Durio zibethinus</name>
    <name type="common">Durian</name>
    <dbReference type="NCBI Taxonomy" id="66656"/>
    <lineage>
        <taxon>Eukaryota</taxon>
        <taxon>Viridiplantae</taxon>
        <taxon>Streptophyta</taxon>
        <taxon>Embryophyta</taxon>
        <taxon>Tracheophyta</taxon>
        <taxon>Spermatophyta</taxon>
        <taxon>Magnoliopsida</taxon>
        <taxon>eudicotyledons</taxon>
        <taxon>Gunneridae</taxon>
        <taxon>Pentapetalae</taxon>
        <taxon>rosids</taxon>
        <taxon>malvids</taxon>
        <taxon>Malvales</taxon>
        <taxon>Malvaceae</taxon>
        <taxon>Helicteroideae</taxon>
        <taxon>Durio</taxon>
    </lineage>
</organism>
<dbReference type="SUPFAM" id="SSF54695">
    <property type="entry name" value="POZ domain"/>
    <property type="match status" value="1"/>
</dbReference>
<dbReference type="GO" id="GO:0008270">
    <property type="term" value="F:zinc ion binding"/>
    <property type="evidence" value="ECO:0007669"/>
    <property type="project" value="UniProtKB-KW"/>
</dbReference>
<dbReference type="SMART" id="SM00551">
    <property type="entry name" value="ZnF_TAZ"/>
    <property type="match status" value="1"/>
</dbReference>
<dbReference type="GO" id="GO:0006355">
    <property type="term" value="P:regulation of DNA-templated transcription"/>
    <property type="evidence" value="ECO:0007669"/>
    <property type="project" value="UniProtKB-ARBA"/>
</dbReference>
<dbReference type="KEGG" id="dzi:111317061"/>
<dbReference type="InterPro" id="IPR000210">
    <property type="entry name" value="BTB/POZ_dom"/>
</dbReference>
<dbReference type="PANTHER" id="PTHR46287">
    <property type="entry name" value="BTB/POZ AND TAZ DOMAIN-CONTAINING PROTEIN 3-RELATED"/>
    <property type="match status" value="1"/>
</dbReference>
<keyword evidence="2" id="KW-0479">Metal-binding</keyword>
<evidence type="ECO:0000313" key="10">
    <source>
        <dbReference type="RefSeq" id="XP_022775117.1"/>
    </source>
</evidence>
<dbReference type="CDD" id="cd14733">
    <property type="entry name" value="BACK"/>
    <property type="match status" value="1"/>
</dbReference>
<dbReference type="PANTHER" id="PTHR46287:SF11">
    <property type="entry name" value="BTB_POZ AND TAZ DOMAIN-CONTAINING PROTEIN 4"/>
    <property type="match status" value="1"/>
</dbReference>
<evidence type="ECO:0000256" key="2">
    <source>
        <dbReference type="ARBA" id="ARBA00022723"/>
    </source>
</evidence>
<feature type="domain" description="TAZ-type" evidence="8">
    <location>
        <begin position="240"/>
        <end position="338"/>
    </location>
</feature>
<dbReference type="InterPro" id="IPR035898">
    <property type="entry name" value="TAZ_dom_sf"/>
</dbReference>
<dbReference type="InterPro" id="IPR000197">
    <property type="entry name" value="Znf_TAZ"/>
</dbReference>
<dbReference type="GO" id="GO:0009725">
    <property type="term" value="P:response to hormone"/>
    <property type="evidence" value="ECO:0007669"/>
    <property type="project" value="UniProtKB-ARBA"/>
</dbReference>
<sequence length="397" mass="44885">MEIITKQSPLGANNVSPAPPPLPGPSTNCRRKGLFMNNGTAIRGNSCVSTATRDLWDNLFNGGYRADVTIKTDNGGIIYAHANVLGMASPVLRGMLKQAKGFGQKRSISIHGVPQDAVRVFIRFLYSSCYEKEEMKEFFAPLLVLSHAYVVPQLKLICEQQLEHGLLTLENVVDIFQLSLLCDAPRLSLISHRMILRNFKAISATEGWKAMKKSHPALEKEIVETVIEEENMQKEKIRKSNERKIYLQLCEAMEALVHICRDGCRTIGPHDKDFKKNQIPCNYGACKGIELLVRHFAGCKLKVPGGCIHCKRMWQLLKLHSRLCADSNSCKVPLCRTFKEKIRKQRKKDEIKWKILVKKILRAKRTREAHRSLCPQIPSLHEKQSGLLVPDSLVNLI</sequence>
<dbReference type="GO" id="GO:0042542">
    <property type="term" value="P:response to hydrogen peroxide"/>
    <property type="evidence" value="ECO:0007669"/>
    <property type="project" value="UniProtKB-ARBA"/>
</dbReference>
<evidence type="ECO:0000256" key="4">
    <source>
        <dbReference type="ARBA" id="ARBA00022786"/>
    </source>
</evidence>
<dbReference type="OrthoDB" id="6359816at2759"/>
<dbReference type="Pfam" id="PF00651">
    <property type="entry name" value="BTB"/>
    <property type="match status" value="1"/>
</dbReference>
<keyword evidence="3" id="KW-0863">Zinc-finger</keyword>
<dbReference type="AlphaFoldDB" id="A0A6P6BDD3"/>
<dbReference type="FunFam" id="1.20.1020.10:FF:000004">
    <property type="entry name" value="BTB/POZ and TAZ domain-containing protein 2"/>
    <property type="match status" value="1"/>
</dbReference>
<keyword evidence="9" id="KW-1185">Reference proteome</keyword>
<dbReference type="PROSITE" id="PS50097">
    <property type="entry name" value="BTB"/>
    <property type="match status" value="1"/>
</dbReference>
<evidence type="ECO:0000313" key="9">
    <source>
        <dbReference type="Proteomes" id="UP000515121"/>
    </source>
</evidence>
<gene>
    <name evidence="10" type="primary">LOC111317061</name>
</gene>
<dbReference type="InterPro" id="IPR011333">
    <property type="entry name" value="SKP1/BTB/POZ_sf"/>
</dbReference>
<dbReference type="FunFam" id="1.25.40.420:FF:000012">
    <property type="entry name" value="BTB/POZ and TAZ domain-containing protein 2"/>
    <property type="match status" value="1"/>
</dbReference>
<dbReference type="Gene3D" id="1.20.1020.10">
    <property type="entry name" value="TAZ domain"/>
    <property type="match status" value="1"/>
</dbReference>
<evidence type="ECO:0000259" key="8">
    <source>
        <dbReference type="PROSITE" id="PS50134"/>
    </source>
</evidence>
<evidence type="ECO:0000256" key="3">
    <source>
        <dbReference type="ARBA" id="ARBA00022771"/>
    </source>
</evidence>
<dbReference type="PROSITE" id="PS50134">
    <property type="entry name" value="ZF_TAZ"/>
    <property type="match status" value="1"/>
</dbReference>
<feature type="region of interest" description="Disordered" evidence="6">
    <location>
        <begin position="1"/>
        <end position="25"/>
    </location>
</feature>
<reference evidence="10" key="1">
    <citation type="submission" date="2025-08" db="UniProtKB">
        <authorList>
            <consortium name="RefSeq"/>
        </authorList>
    </citation>
    <scope>IDENTIFICATION</scope>
    <source>
        <tissue evidence="10">Fruit stalk</tissue>
    </source>
</reference>
<accession>A0A6P6BDD3</accession>
<dbReference type="GO" id="GO:0005516">
    <property type="term" value="F:calmodulin binding"/>
    <property type="evidence" value="ECO:0007669"/>
    <property type="project" value="UniProtKB-ARBA"/>
</dbReference>
<evidence type="ECO:0000256" key="1">
    <source>
        <dbReference type="ARBA" id="ARBA00004906"/>
    </source>
</evidence>
<dbReference type="GO" id="GO:0016567">
    <property type="term" value="P:protein ubiquitination"/>
    <property type="evidence" value="ECO:0007669"/>
    <property type="project" value="UniProtKB-UniPathway"/>
</dbReference>
<dbReference type="SMART" id="SM00225">
    <property type="entry name" value="BTB"/>
    <property type="match status" value="1"/>
</dbReference>
<evidence type="ECO:0000259" key="7">
    <source>
        <dbReference type="PROSITE" id="PS50097"/>
    </source>
</evidence>
<proteinExistence type="predicted"/>
<feature type="compositionally biased region" description="Polar residues" evidence="6">
    <location>
        <begin position="1"/>
        <end position="16"/>
    </location>
</feature>
<keyword evidence="4" id="KW-0833">Ubl conjugation pathway</keyword>
<dbReference type="UniPathway" id="UPA00143"/>
<dbReference type="GeneID" id="111317061"/>
<keyword evidence="5" id="KW-0862">Zinc</keyword>
<evidence type="ECO:0000256" key="6">
    <source>
        <dbReference type="SAM" id="MobiDB-lite"/>
    </source>
</evidence>
<evidence type="ECO:0000256" key="5">
    <source>
        <dbReference type="ARBA" id="ARBA00022833"/>
    </source>
</evidence>
<dbReference type="Proteomes" id="UP000515121">
    <property type="component" value="Unplaced"/>
</dbReference>
<feature type="domain" description="BTB" evidence="7">
    <location>
        <begin position="66"/>
        <end position="134"/>
    </location>
</feature>
<dbReference type="Pfam" id="PF02135">
    <property type="entry name" value="zf-TAZ"/>
    <property type="match status" value="1"/>
</dbReference>
<comment type="pathway">
    <text evidence="1">Protein modification; protein ubiquitination.</text>
</comment>
<protein>
    <submittedName>
        <fullName evidence="10">BTB/POZ and TAZ domain-containing protein 4-like isoform X1</fullName>
    </submittedName>
</protein>